<protein>
    <submittedName>
        <fullName evidence="1">Uncharacterized protein</fullName>
    </submittedName>
</protein>
<comment type="caution">
    <text evidence="1">The sequence shown here is derived from an EMBL/GenBank/DDBJ whole genome shotgun (WGS) entry which is preliminary data.</text>
</comment>
<organism evidence="1 2">
    <name type="scientific">Candidatus Butyricicoccus avistercoris</name>
    <dbReference type="NCBI Taxonomy" id="2838518"/>
    <lineage>
        <taxon>Bacteria</taxon>
        <taxon>Bacillati</taxon>
        <taxon>Bacillota</taxon>
        <taxon>Clostridia</taxon>
        <taxon>Eubacteriales</taxon>
        <taxon>Butyricicoccaceae</taxon>
        <taxon>Butyricicoccus</taxon>
    </lineage>
</organism>
<evidence type="ECO:0000313" key="2">
    <source>
        <dbReference type="Proteomes" id="UP000886808"/>
    </source>
</evidence>
<evidence type="ECO:0000313" key="1">
    <source>
        <dbReference type="EMBL" id="HIV62715.1"/>
    </source>
</evidence>
<name>A0A9D1TJ74_9FIRM</name>
<accession>A0A9D1TJ74</accession>
<reference evidence="1" key="1">
    <citation type="journal article" date="2021" name="PeerJ">
        <title>Extensive microbial diversity within the chicken gut microbiome revealed by metagenomics and culture.</title>
        <authorList>
            <person name="Gilroy R."/>
            <person name="Ravi A."/>
            <person name="Getino M."/>
            <person name="Pursley I."/>
            <person name="Horton D.L."/>
            <person name="Alikhan N.F."/>
            <person name="Baker D."/>
            <person name="Gharbi K."/>
            <person name="Hall N."/>
            <person name="Watson M."/>
            <person name="Adriaenssens E.M."/>
            <person name="Foster-Nyarko E."/>
            <person name="Jarju S."/>
            <person name="Secka A."/>
            <person name="Antonio M."/>
            <person name="Oren A."/>
            <person name="Chaudhuri R.R."/>
            <person name="La Ragione R."/>
            <person name="Hildebrand F."/>
            <person name="Pallen M.J."/>
        </authorList>
    </citation>
    <scope>NUCLEOTIDE SEQUENCE</scope>
    <source>
        <strain evidence="1">CHK193-4272</strain>
    </source>
</reference>
<sequence length="183" mass="20397">MQSFSSTGIWTLEKTDIIYPLVRFVMQPNDELLEPSPAQLLFDVTNKLLSGKCVGVMADGASPQTLSTLSEIWHDGRLLRRSDGCSFVCIEPCFETPTPALKNAYLSNIACFHFALFSNTTPEETMFNRMLNTHTDAPLRIDIPESSDKMTIVVHTNQLKESDFLNKLSEAVSASGRNLEYTA</sequence>
<dbReference type="EMBL" id="DXIE01000045">
    <property type="protein sequence ID" value="HIV62715.1"/>
    <property type="molecule type" value="Genomic_DNA"/>
</dbReference>
<dbReference type="AlphaFoldDB" id="A0A9D1TJ74"/>
<proteinExistence type="predicted"/>
<dbReference type="Proteomes" id="UP000886808">
    <property type="component" value="Unassembled WGS sequence"/>
</dbReference>
<reference evidence="1" key="2">
    <citation type="submission" date="2021-04" db="EMBL/GenBank/DDBJ databases">
        <authorList>
            <person name="Gilroy R."/>
        </authorList>
    </citation>
    <scope>NUCLEOTIDE SEQUENCE</scope>
    <source>
        <strain evidence="1">CHK193-4272</strain>
    </source>
</reference>
<gene>
    <name evidence="1" type="ORF">H9746_07755</name>
</gene>